<evidence type="ECO:0000256" key="7">
    <source>
        <dbReference type="ARBA" id="ARBA00023180"/>
    </source>
</evidence>
<sequence>MRYSTSYALATASLVSSVLAGYAPAPTTCPSTSLVRAATGLSDDEETYRVARKAKADVTLASWLTSTNNAFDVSGELPALGLANSGGSYRAFLIGAGVYNAIDGDGGAGTSVSGLYQALSYHSALSGGAWLLASIMSHNWESVSSLLTLWEPAFAYGLFDPEGTAILQVFANITEDLALKEAAGFRGTLTDLWSRALSCQMLPGESCGVDNTLSAITSQTEFMWNNVPYPIITAQNVDLSGTSCLPTPTTAAVWEFTPYEFGSWDSSVAAFTPTKYLGSTVNNGVAESCFTNFDNLGFVLGTSSSLFNDLNYEVDNGVNPPLLADWCGSNSDTSAIGSEITTLIEEIYTIEYQTVADLFAQWPNPFYNSAASPLVSSQANLSMVDGGQSGQTDPIFPMLVPERNISVILVNDNAGDTSDNYPNGTAIYSSYLSAQAMGMTRMPFIPTPSVFVAENMTERAVFFGCGDSSVATIVWLPNAPLTAAGGGTSTNLLTYNTTMTESMIANGVAVMTQPDDIEWPTCLACVIMEGTGTTLPSECTACLAKYCYSTSTTTSASASATCTGTCTSTSIPTSTPISTPVYNSTSTPVVALISSSASTPISTPVYTSTYTPVVALISSSASTPISTPVYTSTSTPIVAPTSSSTSTPVVAPTSLPTSTTVVAPATVTDVVDDDTVC</sequence>
<evidence type="ECO:0000256" key="6">
    <source>
        <dbReference type="ARBA" id="ARBA00023098"/>
    </source>
</evidence>
<comment type="caution">
    <text evidence="12">The sequence shown here is derived from an EMBL/GenBank/DDBJ whole genome shotgun (WGS) entry which is preliminary data.</text>
</comment>
<evidence type="ECO:0000256" key="2">
    <source>
        <dbReference type="ARBA" id="ARBA00013274"/>
    </source>
</evidence>
<reference evidence="12 13" key="1">
    <citation type="journal article" date="2018" name="IMA Fungus">
        <title>IMA Genome-F 9: Draft genome sequence of Annulohypoxylon stygium, Aspergillus mulundensis, Berkeleyomyces basicola (syn. Thielaviopsis basicola), Ceratocystis smalleyi, two Cercospora beticola strains, Coleophoma cylindrospora, Fusarium fracticaudum, Phialophora cf. hyalina, and Morchella septimelata.</title>
        <authorList>
            <person name="Wingfield B.D."/>
            <person name="Bills G.F."/>
            <person name="Dong Y."/>
            <person name="Huang W."/>
            <person name="Nel W.J."/>
            <person name="Swalarsk-Parry B.S."/>
            <person name="Vaghefi N."/>
            <person name="Wilken P.M."/>
            <person name="An Z."/>
            <person name="de Beer Z.W."/>
            <person name="De Vos L."/>
            <person name="Chen L."/>
            <person name="Duong T.A."/>
            <person name="Gao Y."/>
            <person name="Hammerbacher A."/>
            <person name="Kikkert J.R."/>
            <person name="Li Y."/>
            <person name="Li H."/>
            <person name="Li K."/>
            <person name="Li Q."/>
            <person name="Liu X."/>
            <person name="Ma X."/>
            <person name="Naidoo K."/>
            <person name="Pethybridge S.J."/>
            <person name="Sun J."/>
            <person name="Steenkamp E.T."/>
            <person name="van der Nest M.A."/>
            <person name="van Wyk S."/>
            <person name="Wingfield M.J."/>
            <person name="Xiong C."/>
            <person name="Yue Q."/>
            <person name="Zhang X."/>
        </authorList>
    </citation>
    <scope>NUCLEOTIDE SEQUENCE [LARGE SCALE GENOMIC DNA]</scope>
    <source>
        <strain evidence="12 13">BP5796</strain>
    </source>
</reference>
<evidence type="ECO:0000313" key="12">
    <source>
        <dbReference type="EMBL" id="RDW85946.1"/>
    </source>
</evidence>
<dbReference type="AlphaFoldDB" id="A0A3D8SI09"/>
<dbReference type="GO" id="GO:0005783">
    <property type="term" value="C:endoplasmic reticulum"/>
    <property type="evidence" value="ECO:0007669"/>
    <property type="project" value="TreeGrafter"/>
</dbReference>
<organism evidence="12 13">
    <name type="scientific">Coleophoma crateriformis</name>
    <dbReference type="NCBI Taxonomy" id="565419"/>
    <lineage>
        <taxon>Eukaryota</taxon>
        <taxon>Fungi</taxon>
        <taxon>Dikarya</taxon>
        <taxon>Ascomycota</taxon>
        <taxon>Pezizomycotina</taxon>
        <taxon>Leotiomycetes</taxon>
        <taxon>Helotiales</taxon>
        <taxon>Dermateaceae</taxon>
        <taxon>Coleophoma</taxon>
    </lineage>
</organism>
<keyword evidence="13" id="KW-1185">Reference proteome</keyword>
<evidence type="ECO:0000313" key="13">
    <source>
        <dbReference type="Proteomes" id="UP000256328"/>
    </source>
</evidence>
<name>A0A3D8SI09_9HELO</name>
<accession>A0A3D8SI09</accession>
<dbReference type="PROSITE" id="PS51210">
    <property type="entry name" value="PLA2C"/>
    <property type="match status" value="1"/>
</dbReference>
<dbReference type="EMBL" id="PDLN01000005">
    <property type="protein sequence ID" value="RDW85946.1"/>
    <property type="molecule type" value="Genomic_DNA"/>
</dbReference>
<dbReference type="OrthoDB" id="4084751at2759"/>
<dbReference type="GO" id="GO:0004623">
    <property type="term" value="F:phospholipase A2 activity"/>
    <property type="evidence" value="ECO:0007669"/>
    <property type="project" value="TreeGrafter"/>
</dbReference>
<feature type="region of interest" description="Disordered" evidence="10">
    <location>
        <begin position="636"/>
        <end position="655"/>
    </location>
</feature>
<dbReference type="GO" id="GO:0004622">
    <property type="term" value="F:phosphatidylcholine lysophospholipase activity"/>
    <property type="evidence" value="ECO:0007669"/>
    <property type="project" value="UniProtKB-EC"/>
</dbReference>
<dbReference type="Pfam" id="PF01735">
    <property type="entry name" value="PLA2_B"/>
    <property type="match status" value="1"/>
</dbReference>
<dbReference type="PANTHER" id="PTHR10728:SF33">
    <property type="entry name" value="LYSOPHOSPHOLIPASE 1-RELATED"/>
    <property type="match status" value="1"/>
</dbReference>
<comment type="catalytic activity">
    <reaction evidence="9">
        <text>a 1-acyl-sn-glycero-3-phosphocholine + H2O = sn-glycerol 3-phosphocholine + a fatty acid + H(+)</text>
        <dbReference type="Rhea" id="RHEA:15177"/>
        <dbReference type="ChEBI" id="CHEBI:15377"/>
        <dbReference type="ChEBI" id="CHEBI:15378"/>
        <dbReference type="ChEBI" id="CHEBI:16870"/>
        <dbReference type="ChEBI" id="CHEBI:28868"/>
        <dbReference type="ChEBI" id="CHEBI:58168"/>
        <dbReference type="EC" id="3.1.1.5"/>
    </reaction>
</comment>
<gene>
    <name evidence="12" type="ORF">BP5796_04271</name>
</gene>
<keyword evidence="5 8" id="KW-0442">Lipid degradation</keyword>
<comment type="similarity">
    <text evidence="1 9">Belongs to the lysophospholipase family.</text>
</comment>
<proteinExistence type="inferred from homology"/>
<evidence type="ECO:0000256" key="1">
    <source>
        <dbReference type="ARBA" id="ARBA00008780"/>
    </source>
</evidence>
<evidence type="ECO:0000259" key="11">
    <source>
        <dbReference type="PROSITE" id="PS51210"/>
    </source>
</evidence>
<keyword evidence="4 8" id="KW-0378">Hydrolase</keyword>
<keyword evidence="7" id="KW-0325">Glycoprotein</keyword>
<dbReference type="PANTHER" id="PTHR10728">
    <property type="entry name" value="CYTOSOLIC PHOSPHOLIPASE A2"/>
    <property type="match status" value="1"/>
</dbReference>
<evidence type="ECO:0000256" key="3">
    <source>
        <dbReference type="ARBA" id="ARBA00022729"/>
    </source>
</evidence>
<dbReference type="InterPro" id="IPR002642">
    <property type="entry name" value="LysoPLipase_cat_dom"/>
</dbReference>
<protein>
    <recommendedName>
        <fullName evidence="2 9">Lysophospholipase</fullName>
        <ecNumber evidence="2 9">3.1.1.5</ecNumber>
    </recommendedName>
</protein>
<dbReference type="SUPFAM" id="SSF52151">
    <property type="entry name" value="FabD/lysophospholipase-like"/>
    <property type="match status" value="1"/>
</dbReference>
<dbReference type="Gene3D" id="3.40.1090.10">
    <property type="entry name" value="Cytosolic phospholipase A2 catalytic domain"/>
    <property type="match status" value="1"/>
</dbReference>
<evidence type="ECO:0000256" key="5">
    <source>
        <dbReference type="ARBA" id="ARBA00022963"/>
    </source>
</evidence>
<dbReference type="GO" id="GO:0005829">
    <property type="term" value="C:cytosol"/>
    <property type="evidence" value="ECO:0007669"/>
    <property type="project" value="TreeGrafter"/>
</dbReference>
<dbReference type="InterPro" id="IPR016035">
    <property type="entry name" value="Acyl_Trfase/lysoPLipase"/>
</dbReference>
<dbReference type="GO" id="GO:0046475">
    <property type="term" value="P:glycerophospholipid catabolic process"/>
    <property type="evidence" value="ECO:0007669"/>
    <property type="project" value="TreeGrafter"/>
</dbReference>
<evidence type="ECO:0000256" key="9">
    <source>
        <dbReference type="RuleBase" id="RU362103"/>
    </source>
</evidence>
<keyword evidence="3 9" id="KW-0732">Signal</keyword>
<feature type="signal peptide" evidence="9">
    <location>
        <begin position="1"/>
        <end position="20"/>
    </location>
</feature>
<evidence type="ECO:0000256" key="4">
    <source>
        <dbReference type="ARBA" id="ARBA00022801"/>
    </source>
</evidence>
<dbReference type="EC" id="3.1.1.5" evidence="2 9"/>
<evidence type="ECO:0000256" key="10">
    <source>
        <dbReference type="SAM" id="MobiDB-lite"/>
    </source>
</evidence>
<feature type="chain" id="PRO_5017496890" description="Lysophospholipase" evidence="9">
    <location>
        <begin position="21"/>
        <end position="677"/>
    </location>
</feature>
<dbReference type="Proteomes" id="UP000256328">
    <property type="component" value="Unassembled WGS sequence"/>
</dbReference>
<dbReference type="SMART" id="SM00022">
    <property type="entry name" value="PLAc"/>
    <property type="match status" value="1"/>
</dbReference>
<evidence type="ECO:0000256" key="8">
    <source>
        <dbReference type="PROSITE-ProRule" id="PRU00555"/>
    </source>
</evidence>
<keyword evidence="6 8" id="KW-0443">Lipid metabolism</keyword>
<feature type="domain" description="PLA2c" evidence="11">
    <location>
        <begin position="28"/>
        <end position="553"/>
    </location>
</feature>